<proteinExistence type="predicted"/>
<evidence type="ECO:0000313" key="3">
    <source>
        <dbReference type="Proteomes" id="UP000806378"/>
    </source>
</evidence>
<gene>
    <name evidence="2" type="ORF">BT93_L3055</name>
</gene>
<protein>
    <submittedName>
        <fullName evidence="2">Uncharacterized protein</fullName>
    </submittedName>
</protein>
<dbReference type="OrthoDB" id="185373at2759"/>
<dbReference type="Proteomes" id="UP000806378">
    <property type="component" value="Unassembled WGS sequence"/>
</dbReference>
<name>A0A8T0CJF6_CORYI</name>
<sequence length="105" mass="12200">MPRWREGQRRGYDCEGGRARGESTSDCDEAIEREHISVSSLKRLVAQFKKSSAFDLFRTKIGTYQYTVRRLAAARRFDMIEEILEEKKKYRDISMEGFAVGIISL</sequence>
<evidence type="ECO:0000256" key="1">
    <source>
        <dbReference type="SAM" id="MobiDB-lite"/>
    </source>
</evidence>
<keyword evidence="3" id="KW-1185">Reference proteome</keyword>
<reference evidence="2" key="1">
    <citation type="submission" date="2020-05" db="EMBL/GenBank/DDBJ databases">
        <title>WGS assembly of Corymbia citriodora subspecies variegata.</title>
        <authorList>
            <person name="Barry K."/>
            <person name="Hundley H."/>
            <person name="Shu S."/>
            <person name="Jenkins J."/>
            <person name="Grimwood J."/>
            <person name="Baten A."/>
        </authorList>
    </citation>
    <scope>NUCLEOTIDE SEQUENCE</scope>
    <source>
        <strain evidence="2">CV2-018</strain>
    </source>
</reference>
<feature type="region of interest" description="Disordered" evidence="1">
    <location>
        <begin position="1"/>
        <end position="26"/>
    </location>
</feature>
<dbReference type="Gramene" id="rna-gnl|WGS:JABURB|Cocit.L3055.1">
    <property type="protein sequence ID" value="cds-KAF7847354.1"/>
    <property type="gene ID" value="gene-BT93_L3055"/>
</dbReference>
<accession>A0A8T0CJF6</accession>
<dbReference type="AlphaFoldDB" id="A0A8T0CJF6"/>
<evidence type="ECO:0000313" key="2">
    <source>
        <dbReference type="EMBL" id="KAF7847354.1"/>
    </source>
</evidence>
<dbReference type="EMBL" id="MU090903">
    <property type="protein sequence ID" value="KAF7847354.1"/>
    <property type="molecule type" value="Genomic_DNA"/>
</dbReference>
<feature type="compositionally biased region" description="Basic and acidic residues" evidence="1">
    <location>
        <begin position="1"/>
        <end position="23"/>
    </location>
</feature>
<comment type="caution">
    <text evidence="2">The sequence shown here is derived from an EMBL/GenBank/DDBJ whole genome shotgun (WGS) entry which is preliminary data.</text>
</comment>
<organism evidence="2 3">
    <name type="scientific">Corymbia citriodora subsp. variegata</name>
    <dbReference type="NCBI Taxonomy" id="360336"/>
    <lineage>
        <taxon>Eukaryota</taxon>
        <taxon>Viridiplantae</taxon>
        <taxon>Streptophyta</taxon>
        <taxon>Embryophyta</taxon>
        <taxon>Tracheophyta</taxon>
        <taxon>Spermatophyta</taxon>
        <taxon>Magnoliopsida</taxon>
        <taxon>eudicotyledons</taxon>
        <taxon>Gunneridae</taxon>
        <taxon>Pentapetalae</taxon>
        <taxon>rosids</taxon>
        <taxon>malvids</taxon>
        <taxon>Myrtales</taxon>
        <taxon>Myrtaceae</taxon>
        <taxon>Myrtoideae</taxon>
        <taxon>Eucalypteae</taxon>
        <taxon>Corymbia</taxon>
    </lineage>
</organism>